<proteinExistence type="predicted"/>
<reference evidence="2" key="1">
    <citation type="submission" date="2018-05" db="EMBL/GenBank/DDBJ databases">
        <authorList>
            <person name="Lanie J.A."/>
            <person name="Ng W.-L."/>
            <person name="Kazmierczak K.M."/>
            <person name="Andrzejewski T.M."/>
            <person name="Davidsen T.M."/>
            <person name="Wayne K.J."/>
            <person name="Tettelin H."/>
            <person name="Glass J.I."/>
            <person name="Rusch D."/>
            <person name="Podicherti R."/>
            <person name="Tsui H.-C.T."/>
            <person name="Winkler M.E."/>
        </authorList>
    </citation>
    <scope>NUCLEOTIDE SEQUENCE</scope>
</reference>
<feature type="transmembrane region" description="Helical" evidence="1">
    <location>
        <begin position="216"/>
        <end position="235"/>
    </location>
</feature>
<keyword evidence="1" id="KW-1133">Transmembrane helix</keyword>
<sequence>MGIKKLASFLFSWKGKVDRRSYAFVGVSLFFVKWNLDRLIADTFIHNDNLFLLPLAYLIPTKGWNEFFHDDKSTILAMSGLALPFIYIGIILTIKRLRAMDWPLWLAVLFFAPFVNLLFFLLLTLLRERDVDSGKNSEKRSQSWLDQIIPQGNVNCAALSGGFSAMCAVGIITLTLEFAFFQHYGWGFFVGLPFAMGLVAAVTYGHHKERSLGGSLGVAALAAAFAFLFLLLLAIEGLICLAMAAPIAFPLALLGGAVGHLVQRR</sequence>
<feature type="transmembrane region" description="Helical" evidence="1">
    <location>
        <begin position="74"/>
        <end position="92"/>
    </location>
</feature>
<protein>
    <recommendedName>
        <fullName evidence="3">DUF805 domain-containing protein</fullName>
    </recommendedName>
</protein>
<feature type="transmembrane region" description="Helical" evidence="1">
    <location>
        <begin position="241"/>
        <end position="262"/>
    </location>
</feature>
<dbReference type="EMBL" id="UINC01077912">
    <property type="protein sequence ID" value="SVC18485.1"/>
    <property type="molecule type" value="Genomic_DNA"/>
</dbReference>
<feature type="transmembrane region" description="Helical" evidence="1">
    <location>
        <begin position="184"/>
        <end position="204"/>
    </location>
</feature>
<evidence type="ECO:0008006" key="3">
    <source>
        <dbReference type="Google" id="ProtNLM"/>
    </source>
</evidence>
<gene>
    <name evidence="2" type="ORF">METZ01_LOCUS271339</name>
</gene>
<keyword evidence="1" id="KW-0472">Membrane</keyword>
<feature type="transmembrane region" description="Helical" evidence="1">
    <location>
        <begin position="104"/>
        <end position="126"/>
    </location>
</feature>
<feature type="non-terminal residue" evidence="2">
    <location>
        <position position="265"/>
    </location>
</feature>
<evidence type="ECO:0000256" key="1">
    <source>
        <dbReference type="SAM" id="Phobius"/>
    </source>
</evidence>
<name>A0A382K3U0_9ZZZZ</name>
<dbReference type="AlphaFoldDB" id="A0A382K3U0"/>
<evidence type="ECO:0000313" key="2">
    <source>
        <dbReference type="EMBL" id="SVC18485.1"/>
    </source>
</evidence>
<keyword evidence="1" id="KW-0812">Transmembrane</keyword>
<organism evidence="2">
    <name type="scientific">marine metagenome</name>
    <dbReference type="NCBI Taxonomy" id="408172"/>
    <lineage>
        <taxon>unclassified sequences</taxon>
        <taxon>metagenomes</taxon>
        <taxon>ecological metagenomes</taxon>
    </lineage>
</organism>
<accession>A0A382K3U0</accession>